<dbReference type="EMBL" id="PDLN01000003">
    <property type="protein sequence ID" value="RDW91549.1"/>
    <property type="molecule type" value="Genomic_DNA"/>
</dbReference>
<dbReference type="PANTHER" id="PTHR10622:SF10">
    <property type="entry name" value="HET DOMAIN-CONTAINING PROTEIN"/>
    <property type="match status" value="1"/>
</dbReference>
<evidence type="ECO:0000313" key="3">
    <source>
        <dbReference type="EMBL" id="RDW91549.1"/>
    </source>
</evidence>
<evidence type="ECO:0000256" key="1">
    <source>
        <dbReference type="SAM" id="MobiDB-lite"/>
    </source>
</evidence>
<feature type="domain" description="Heterokaryon incompatibility" evidence="2">
    <location>
        <begin position="23"/>
        <end position="149"/>
    </location>
</feature>
<protein>
    <recommendedName>
        <fullName evidence="2">Heterokaryon incompatibility domain-containing protein</fullName>
    </recommendedName>
</protein>
<gene>
    <name evidence="3" type="ORF">BP5796_02714</name>
</gene>
<reference evidence="3 4" key="1">
    <citation type="journal article" date="2018" name="IMA Fungus">
        <title>IMA Genome-F 9: Draft genome sequence of Annulohypoxylon stygium, Aspergillus mulundensis, Berkeleyomyces basicola (syn. Thielaviopsis basicola), Ceratocystis smalleyi, two Cercospora beticola strains, Coleophoma cylindrospora, Fusarium fracticaudum, Phialophora cf. hyalina, and Morchella septimelata.</title>
        <authorList>
            <person name="Wingfield B.D."/>
            <person name="Bills G.F."/>
            <person name="Dong Y."/>
            <person name="Huang W."/>
            <person name="Nel W.J."/>
            <person name="Swalarsk-Parry B.S."/>
            <person name="Vaghefi N."/>
            <person name="Wilken P.M."/>
            <person name="An Z."/>
            <person name="de Beer Z.W."/>
            <person name="De Vos L."/>
            <person name="Chen L."/>
            <person name="Duong T.A."/>
            <person name="Gao Y."/>
            <person name="Hammerbacher A."/>
            <person name="Kikkert J.R."/>
            <person name="Li Y."/>
            <person name="Li H."/>
            <person name="Li K."/>
            <person name="Li Q."/>
            <person name="Liu X."/>
            <person name="Ma X."/>
            <person name="Naidoo K."/>
            <person name="Pethybridge S.J."/>
            <person name="Sun J."/>
            <person name="Steenkamp E.T."/>
            <person name="van der Nest M.A."/>
            <person name="van Wyk S."/>
            <person name="Wingfield M.J."/>
            <person name="Xiong C."/>
            <person name="Yue Q."/>
            <person name="Zhang X."/>
        </authorList>
    </citation>
    <scope>NUCLEOTIDE SEQUENCE [LARGE SCALE GENOMIC DNA]</scope>
    <source>
        <strain evidence="3 4">BP5796</strain>
    </source>
</reference>
<dbReference type="InterPro" id="IPR010730">
    <property type="entry name" value="HET"/>
</dbReference>
<keyword evidence="4" id="KW-1185">Reference proteome</keyword>
<dbReference type="PANTHER" id="PTHR10622">
    <property type="entry name" value="HET DOMAIN-CONTAINING PROTEIN"/>
    <property type="match status" value="1"/>
</dbReference>
<dbReference type="OrthoDB" id="674604at2759"/>
<comment type="caution">
    <text evidence="3">The sequence shown here is derived from an EMBL/GenBank/DDBJ whole genome shotgun (WGS) entry which is preliminary data.</text>
</comment>
<sequence length="325" mass="36185">MRLINTKSLELSEFTAEKSPAWAILSHTWEAGEISQAEWNEIQEQPNSDYLREKAGYIKIKKLCSLCQGGISICRHADCTDTVCELPESSNCCLKMDQICQCEPLVIEWAWVDTCCIDKSSSAELSEAINSMFNWYRSAAVCIAYLGDVPGDDDVAGESSAFRKSRWFTRGWTLQELIAPIGHGVNFYSVDWEFLGSTTFTQRLLNNRLANQGLAQQVPHIELQDQGELGDNLSEAESNGADTEVRLDGSQIEIGLNDQQTESEPNRNTLPQAPNKSQTQGPPGKRSDRHLTIFLHRLKPSRQQSQMKSNPTIARHPGGVPPASN</sequence>
<feature type="compositionally biased region" description="Polar residues" evidence="1">
    <location>
        <begin position="301"/>
        <end position="312"/>
    </location>
</feature>
<dbReference type="Proteomes" id="UP000256328">
    <property type="component" value="Unassembled WGS sequence"/>
</dbReference>
<feature type="region of interest" description="Disordered" evidence="1">
    <location>
        <begin position="257"/>
        <end position="325"/>
    </location>
</feature>
<dbReference type="Pfam" id="PF06985">
    <property type="entry name" value="HET"/>
    <property type="match status" value="1"/>
</dbReference>
<proteinExistence type="predicted"/>
<organism evidence="3 4">
    <name type="scientific">Coleophoma crateriformis</name>
    <dbReference type="NCBI Taxonomy" id="565419"/>
    <lineage>
        <taxon>Eukaryota</taxon>
        <taxon>Fungi</taxon>
        <taxon>Dikarya</taxon>
        <taxon>Ascomycota</taxon>
        <taxon>Pezizomycotina</taxon>
        <taxon>Leotiomycetes</taxon>
        <taxon>Helotiales</taxon>
        <taxon>Dermateaceae</taxon>
        <taxon>Coleophoma</taxon>
    </lineage>
</organism>
<evidence type="ECO:0000259" key="2">
    <source>
        <dbReference type="Pfam" id="PF06985"/>
    </source>
</evidence>
<evidence type="ECO:0000313" key="4">
    <source>
        <dbReference type="Proteomes" id="UP000256328"/>
    </source>
</evidence>
<feature type="compositionally biased region" description="Polar residues" evidence="1">
    <location>
        <begin position="257"/>
        <end position="281"/>
    </location>
</feature>
<accession>A0A3D8SZ69</accession>
<dbReference type="AlphaFoldDB" id="A0A3D8SZ69"/>
<name>A0A3D8SZ69_9HELO</name>